<dbReference type="Gene3D" id="3.40.50.300">
    <property type="entry name" value="P-loop containing nucleotide triphosphate hydrolases"/>
    <property type="match status" value="1"/>
</dbReference>
<dbReference type="InterPro" id="IPR013083">
    <property type="entry name" value="Znf_RING/FYVE/PHD"/>
</dbReference>
<dbReference type="Pfam" id="PF13920">
    <property type="entry name" value="zf-C3HC4_3"/>
    <property type="match status" value="1"/>
</dbReference>
<dbReference type="Gene3D" id="3.30.40.10">
    <property type="entry name" value="Zinc/RING finger domain, C3HC4 (zinc finger)"/>
    <property type="match status" value="1"/>
</dbReference>
<feature type="domain" description="Helicase ATP-binding" evidence="9">
    <location>
        <begin position="545"/>
        <end position="738"/>
    </location>
</feature>
<dbReference type="PROSITE" id="PS51192">
    <property type="entry name" value="HELICASE_ATP_BIND_1"/>
    <property type="match status" value="1"/>
</dbReference>
<evidence type="ECO:0000259" key="9">
    <source>
        <dbReference type="PROSITE" id="PS51192"/>
    </source>
</evidence>
<keyword evidence="6" id="KW-0862">Zinc</keyword>
<sequence>MSLSNLGPGASAQEIQDEITFMQILVDTLDPASETFWQDKADREQTMVQLQAILDAPQGSTAGPSSAHENYQPAQTTPFQSHGVHQQPSEPSNFFASNVRKRPRAFDDTLAADHANKSSRTTPSPAATTPGTSSSNDSLPEVYETWPPQAQTQAGGVRYAHSSLNQMLEPARRSEVHHGLGSQQDAANPYGWDWPAQDPSSQQSQYQMQSQQPSQQPPVANFHQTSRPFQGGTPSASTDSPFQVPLRVPHYNSTPSPFQRSVSQSVNAQVPRQTPQGFPSLNGVALSHSVPSQSIKSEFPRNSPLRTPMSRPGHHLPLSNSSGAAFGRSQSTSEGVEIIDLCDSDSESDIQEMAVYPNRDRFTNPMFAPRHSQQASGFTPSRQAYGTGVARSIGGQSIYNTLQGTIDNPLSVDEYEDFLQIVDNPWTHGDRTRGGPSTMATLQGGIMHPNPFANSVDAMGRISGFYPNHGSPDDNMLDRQREWLDRYGGGYGQYSQRATGEAVKQLLGNIRPDEDVPPERRLATPEGMAIQLMEHQKLGVAWMKKMEEGSNKGGVLADEMGLGKTVQALSLIVSRPSEDPTRKTTLVIAPVALMRQWEREIKTKVKGGSHALSVMTYHGSKKKSFRDLRQFDIILTSYGTVASEFTKKEKIREFEARDADEPESALPRARNTDYPLLGKDSLWYRIILDEAHNIRNKETKTSKACCELKAIHRLCMTGTPMMNRTDELYGLVRFLRIQPYCEWGNFRADIKTSLEKGSKMIREDGMRKLQALLKAILLRRTQESKIDGKVIFELPQKTINMEHVVFDEDQDEFYRALESKTQLKFNKYLKAGTVGKSYSHILVLLLRLRQACCHPHLLKDFAEPAAGLSEEELLDFAMQLGEDVVARIKAEEGAFSCPICLDGVENPAIFLPCGHNACSECFARITSDPSRGEEGYKCPNCRGKLDPKRITDYNSFKKVHMPDAPEDEDGPFAKEEAYASSDSESDEDEEEDLDGFIVPDDEVEGSGSDRSKKKPKKSKGKERRADRPPKQKKTLAQLRREAHRNLAAKRRYFSRLCKDWVTSAKVDRTMGLLRSIQKNDPTEKTLVFSQFTSLLDIVEVPLAREDIEYTRLDGSMSVDMRNDAVNRFIDSPTCNVMLVSLKAGNAGLNLNAASQVIILDPFWNPYVEYQAIGRAHRLGQTRPVTVSRILVKKMGSEDQHHTVEDRIMALQQKKEHLITQALDEEAGKSLSKLTIQDLAFLFGVRAPAGSH</sequence>
<evidence type="ECO:0000256" key="2">
    <source>
        <dbReference type="ARBA" id="ARBA00022741"/>
    </source>
</evidence>
<evidence type="ECO:0000313" key="12">
    <source>
        <dbReference type="Proteomes" id="UP001430584"/>
    </source>
</evidence>
<dbReference type="SMART" id="SM00490">
    <property type="entry name" value="HELICc"/>
    <property type="match status" value="1"/>
</dbReference>
<evidence type="ECO:0000259" key="8">
    <source>
        <dbReference type="PROSITE" id="PS50089"/>
    </source>
</evidence>
<dbReference type="RefSeq" id="XP_066637271.1">
    <property type="nucleotide sequence ID" value="XM_066771992.1"/>
</dbReference>
<feature type="region of interest" description="Disordered" evidence="7">
    <location>
        <begin position="57"/>
        <end position="95"/>
    </location>
</feature>
<dbReference type="PROSITE" id="PS51194">
    <property type="entry name" value="HELICASE_CTER"/>
    <property type="match status" value="1"/>
</dbReference>
<evidence type="ECO:0000256" key="4">
    <source>
        <dbReference type="ARBA" id="ARBA00022806"/>
    </source>
</evidence>
<evidence type="ECO:0000313" key="11">
    <source>
        <dbReference type="EMBL" id="KAL0264531.1"/>
    </source>
</evidence>
<comment type="similarity">
    <text evidence="1">Belongs to the SNF2/RAD54 helicase family.</text>
</comment>
<keyword evidence="5" id="KW-0067">ATP-binding</keyword>
<evidence type="ECO:0000256" key="1">
    <source>
        <dbReference type="ARBA" id="ARBA00007025"/>
    </source>
</evidence>
<dbReference type="InterPro" id="IPR014001">
    <property type="entry name" value="Helicase_ATP-bd"/>
</dbReference>
<feature type="domain" description="Helicase C-terminal" evidence="10">
    <location>
        <begin position="1065"/>
        <end position="1239"/>
    </location>
</feature>
<dbReference type="InterPro" id="IPR050628">
    <property type="entry name" value="SNF2_RAD54_helicase_TF"/>
</dbReference>
<dbReference type="GeneID" id="92004566"/>
<dbReference type="InterPro" id="IPR038718">
    <property type="entry name" value="SNF2-like_sf"/>
</dbReference>
<dbReference type="InterPro" id="IPR001650">
    <property type="entry name" value="Helicase_C-like"/>
</dbReference>
<dbReference type="PANTHER" id="PTHR45626:SF16">
    <property type="entry name" value="ATP-DEPENDENT HELICASE ULS1"/>
    <property type="match status" value="1"/>
</dbReference>
<dbReference type="Gene3D" id="3.40.50.10810">
    <property type="entry name" value="Tandem AAA-ATPase domain"/>
    <property type="match status" value="1"/>
</dbReference>
<dbReference type="EMBL" id="JAJVCZ030000001">
    <property type="protein sequence ID" value="KAL0264531.1"/>
    <property type="molecule type" value="Genomic_DNA"/>
</dbReference>
<feature type="compositionally biased region" description="Low complexity" evidence="7">
    <location>
        <begin position="118"/>
        <end position="135"/>
    </location>
</feature>
<dbReference type="InterPro" id="IPR000330">
    <property type="entry name" value="SNF2_N"/>
</dbReference>
<feature type="region of interest" description="Disordered" evidence="7">
    <location>
        <begin position="171"/>
        <end position="260"/>
    </location>
</feature>
<dbReference type="PROSITE" id="PS50089">
    <property type="entry name" value="ZF_RING_2"/>
    <property type="match status" value="1"/>
</dbReference>
<feature type="region of interest" description="Disordered" evidence="7">
    <location>
        <begin position="956"/>
        <end position="1035"/>
    </location>
</feature>
<evidence type="ECO:0000256" key="3">
    <source>
        <dbReference type="ARBA" id="ARBA00022801"/>
    </source>
</evidence>
<dbReference type="InterPro" id="IPR001841">
    <property type="entry name" value="Znf_RING"/>
</dbReference>
<keyword evidence="12" id="KW-1185">Reference proteome</keyword>
<reference evidence="11 12" key="1">
    <citation type="submission" date="2024-02" db="EMBL/GenBank/DDBJ databases">
        <title>De novo assembly and annotation of 12 fungi associated with fruit tree decline syndrome in Ontario, Canada.</title>
        <authorList>
            <person name="Sulman M."/>
            <person name="Ellouze W."/>
            <person name="Ilyukhin E."/>
        </authorList>
    </citation>
    <scope>NUCLEOTIDE SEQUENCE [LARGE SCALE GENOMIC DNA]</scope>
    <source>
        <strain evidence="11 12">FDS-637</strain>
    </source>
</reference>
<feature type="compositionally biased region" description="Basic residues" evidence="7">
    <location>
        <begin position="1011"/>
        <end position="1022"/>
    </location>
</feature>
<dbReference type="CDD" id="cd16449">
    <property type="entry name" value="RING-HC"/>
    <property type="match status" value="1"/>
</dbReference>
<feature type="compositionally biased region" description="Polar residues" evidence="7">
    <location>
        <begin position="222"/>
        <end position="241"/>
    </location>
</feature>
<dbReference type="Proteomes" id="UP001430584">
    <property type="component" value="Unassembled WGS sequence"/>
</dbReference>
<name>A0ABR3CUG4_9PEZI</name>
<keyword evidence="3" id="KW-0378">Hydrolase</keyword>
<comment type="caution">
    <text evidence="11">The sequence shown here is derived from an EMBL/GenBank/DDBJ whole genome shotgun (WGS) entry which is preliminary data.</text>
</comment>
<dbReference type="SUPFAM" id="SSF57850">
    <property type="entry name" value="RING/U-box"/>
    <property type="match status" value="1"/>
</dbReference>
<dbReference type="SUPFAM" id="SSF52540">
    <property type="entry name" value="P-loop containing nucleoside triphosphate hydrolases"/>
    <property type="match status" value="2"/>
</dbReference>
<gene>
    <name evidence="11" type="ORF">SLS55_000481</name>
</gene>
<evidence type="ECO:0000259" key="10">
    <source>
        <dbReference type="PROSITE" id="PS51194"/>
    </source>
</evidence>
<proteinExistence type="inferred from homology"/>
<feature type="compositionally biased region" description="Low complexity" evidence="7">
    <location>
        <begin position="195"/>
        <end position="218"/>
    </location>
</feature>
<dbReference type="CDD" id="cd18008">
    <property type="entry name" value="DEXDc_SHPRH-like"/>
    <property type="match status" value="1"/>
</dbReference>
<evidence type="ECO:0000256" key="7">
    <source>
        <dbReference type="SAM" id="MobiDB-lite"/>
    </source>
</evidence>
<dbReference type="Pfam" id="PF00271">
    <property type="entry name" value="Helicase_C"/>
    <property type="match status" value="1"/>
</dbReference>
<accession>A0ABR3CUG4</accession>
<protein>
    <submittedName>
        <fullName evidence="11">Uncharacterized protein</fullName>
    </submittedName>
</protein>
<organism evidence="11 12">
    <name type="scientific">Diplodia seriata</name>
    <dbReference type="NCBI Taxonomy" id="420778"/>
    <lineage>
        <taxon>Eukaryota</taxon>
        <taxon>Fungi</taxon>
        <taxon>Dikarya</taxon>
        <taxon>Ascomycota</taxon>
        <taxon>Pezizomycotina</taxon>
        <taxon>Dothideomycetes</taxon>
        <taxon>Dothideomycetes incertae sedis</taxon>
        <taxon>Botryosphaeriales</taxon>
        <taxon>Botryosphaeriaceae</taxon>
        <taxon>Diplodia</taxon>
    </lineage>
</organism>
<dbReference type="Pfam" id="PF00176">
    <property type="entry name" value="SNF2-rel_dom"/>
    <property type="match status" value="1"/>
</dbReference>
<feature type="compositionally biased region" description="Acidic residues" evidence="7">
    <location>
        <begin position="983"/>
        <end position="1004"/>
    </location>
</feature>
<feature type="region of interest" description="Disordered" evidence="7">
    <location>
        <begin position="113"/>
        <end position="142"/>
    </location>
</feature>
<dbReference type="SMART" id="SM00487">
    <property type="entry name" value="DEXDc"/>
    <property type="match status" value="1"/>
</dbReference>
<dbReference type="SMART" id="SM00184">
    <property type="entry name" value="RING"/>
    <property type="match status" value="1"/>
</dbReference>
<keyword evidence="6" id="KW-0479">Metal-binding</keyword>
<feature type="compositionally biased region" description="Polar residues" evidence="7">
    <location>
        <begin position="251"/>
        <end position="260"/>
    </location>
</feature>
<feature type="domain" description="RING-type" evidence="8">
    <location>
        <begin position="897"/>
        <end position="942"/>
    </location>
</feature>
<evidence type="ECO:0000256" key="5">
    <source>
        <dbReference type="ARBA" id="ARBA00022840"/>
    </source>
</evidence>
<dbReference type="InterPro" id="IPR049730">
    <property type="entry name" value="SNF2/RAD54-like_C"/>
</dbReference>
<dbReference type="InterPro" id="IPR027417">
    <property type="entry name" value="P-loop_NTPase"/>
</dbReference>
<dbReference type="PANTHER" id="PTHR45626">
    <property type="entry name" value="TRANSCRIPTION TERMINATION FACTOR 2-RELATED"/>
    <property type="match status" value="1"/>
</dbReference>
<evidence type="ECO:0000256" key="6">
    <source>
        <dbReference type="PROSITE-ProRule" id="PRU00175"/>
    </source>
</evidence>
<keyword evidence="4" id="KW-0347">Helicase</keyword>
<keyword evidence="2" id="KW-0547">Nucleotide-binding</keyword>
<keyword evidence="6" id="KW-0863">Zinc-finger</keyword>
<dbReference type="CDD" id="cd18793">
    <property type="entry name" value="SF2_C_SNF"/>
    <property type="match status" value="1"/>
</dbReference>
<feature type="compositionally biased region" description="Polar residues" evidence="7">
    <location>
        <begin position="58"/>
        <end position="95"/>
    </location>
</feature>